<evidence type="ECO:0000256" key="8">
    <source>
        <dbReference type="ARBA" id="ARBA00023224"/>
    </source>
</evidence>
<accession>C3YJA6</accession>
<evidence type="ECO:0000256" key="9">
    <source>
        <dbReference type="SAM" id="Phobius"/>
    </source>
</evidence>
<evidence type="ECO:0000256" key="1">
    <source>
        <dbReference type="ARBA" id="ARBA00004651"/>
    </source>
</evidence>
<dbReference type="GO" id="GO:0004930">
    <property type="term" value="F:G protein-coupled receptor activity"/>
    <property type="evidence" value="ECO:0007669"/>
    <property type="project" value="UniProtKB-KW"/>
</dbReference>
<feature type="transmembrane region" description="Helical" evidence="9">
    <location>
        <begin position="126"/>
        <end position="149"/>
    </location>
</feature>
<evidence type="ECO:0000313" key="11">
    <source>
        <dbReference type="EMBL" id="EEN59604.1"/>
    </source>
</evidence>
<dbReference type="Gene3D" id="1.20.1070.10">
    <property type="entry name" value="Rhodopsin 7-helix transmembrane proteins"/>
    <property type="match status" value="1"/>
</dbReference>
<feature type="transmembrane region" description="Helical" evidence="9">
    <location>
        <begin position="29"/>
        <end position="54"/>
    </location>
</feature>
<dbReference type="SMART" id="SM01381">
    <property type="entry name" value="7TM_GPCR_Srsx"/>
    <property type="match status" value="1"/>
</dbReference>
<keyword evidence="7" id="KW-0675">Receptor</keyword>
<dbReference type="PANTHER" id="PTHR24228:SF59">
    <property type="entry name" value="NEUROPEPTIDE RECEPTOR 15"/>
    <property type="match status" value="1"/>
</dbReference>
<dbReference type="Pfam" id="PF00001">
    <property type="entry name" value="7tm_1"/>
    <property type="match status" value="1"/>
</dbReference>
<keyword evidence="4 9" id="KW-1133">Transmembrane helix</keyword>
<keyword evidence="6 9" id="KW-0472">Membrane</keyword>
<gene>
    <name evidence="11" type="ORF">BRAFLDRAFT_93136</name>
</gene>
<sequence length="200" mass="22516">MSSANRYVLVVRSKDDYHRLFSVRNTRRMAALCWVYAALFVGVSLAAGMTTGFYDLPRKCIVLGNSSNANVNFVKVWVGQIAVLSVIAVVFYVKTYLHVRSSRQEQACDVIVKRQREREVQLTKTLFGIFVLFVFTWLVSTFIVGLHMVSSTSVPAEVLRLGSALYSTNIVINPFIYGLKNQRLRSAFRNMICKNAVGST</sequence>
<dbReference type="AlphaFoldDB" id="C3YJA6"/>
<evidence type="ECO:0000256" key="4">
    <source>
        <dbReference type="ARBA" id="ARBA00022989"/>
    </source>
</evidence>
<keyword evidence="8" id="KW-0807">Transducer</keyword>
<evidence type="ECO:0000256" key="6">
    <source>
        <dbReference type="ARBA" id="ARBA00023136"/>
    </source>
</evidence>
<name>C3YJA6_BRAFL</name>
<evidence type="ECO:0000256" key="3">
    <source>
        <dbReference type="ARBA" id="ARBA00022692"/>
    </source>
</evidence>
<dbReference type="EMBL" id="GG666519">
    <property type="protein sequence ID" value="EEN59604.1"/>
    <property type="molecule type" value="Genomic_DNA"/>
</dbReference>
<keyword evidence="5" id="KW-0297">G-protein coupled receptor</keyword>
<comment type="subcellular location">
    <subcellularLocation>
        <location evidence="1">Cell membrane</location>
        <topology evidence="1">Multi-pass membrane protein</topology>
    </subcellularLocation>
</comment>
<evidence type="ECO:0000256" key="7">
    <source>
        <dbReference type="ARBA" id="ARBA00023170"/>
    </source>
</evidence>
<feature type="domain" description="G-protein coupled receptors family 1 profile" evidence="10">
    <location>
        <begin position="1"/>
        <end position="177"/>
    </location>
</feature>
<dbReference type="PANTHER" id="PTHR24228">
    <property type="entry name" value="B2 BRADYKININ RECEPTOR/ANGIOTENSIN II RECEPTOR"/>
    <property type="match status" value="1"/>
</dbReference>
<dbReference type="InParanoid" id="C3YJA6"/>
<dbReference type="SUPFAM" id="SSF81321">
    <property type="entry name" value="Family A G protein-coupled receptor-like"/>
    <property type="match status" value="1"/>
</dbReference>
<keyword evidence="2" id="KW-1003">Cell membrane</keyword>
<keyword evidence="3 9" id="KW-0812">Transmembrane</keyword>
<reference evidence="11" key="1">
    <citation type="journal article" date="2008" name="Nature">
        <title>The amphioxus genome and the evolution of the chordate karyotype.</title>
        <authorList>
            <consortium name="US DOE Joint Genome Institute (JGI-PGF)"/>
            <person name="Putnam N.H."/>
            <person name="Butts T."/>
            <person name="Ferrier D.E.K."/>
            <person name="Furlong R.F."/>
            <person name="Hellsten U."/>
            <person name="Kawashima T."/>
            <person name="Robinson-Rechavi M."/>
            <person name="Shoguchi E."/>
            <person name="Terry A."/>
            <person name="Yu J.-K."/>
            <person name="Benito-Gutierrez E.L."/>
            <person name="Dubchak I."/>
            <person name="Garcia-Fernandez J."/>
            <person name="Gibson-Brown J.J."/>
            <person name="Grigoriev I.V."/>
            <person name="Horton A.C."/>
            <person name="de Jong P.J."/>
            <person name="Jurka J."/>
            <person name="Kapitonov V.V."/>
            <person name="Kohara Y."/>
            <person name="Kuroki Y."/>
            <person name="Lindquist E."/>
            <person name="Lucas S."/>
            <person name="Osoegawa K."/>
            <person name="Pennacchio L.A."/>
            <person name="Salamov A.A."/>
            <person name="Satou Y."/>
            <person name="Sauka-Spengler T."/>
            <person name="Schmutz J."/>
            <person name="Shin-I T."/>
            <person name="Toyoda A."/>
            <person name="Bronner-Fraser M."/>
            <person name="Fujiyama A."/>
            <person name="Holland L.Z."/>
            <person name="Holland P.W.H."/>
            <person name="Satoh N."/>
            <person name="Rokhsar D.S."/>
        </authorList>
    </citation>
    <scope>NUCLEOTIDE SEQUENCE [LARGE SCALE GENOMIC DNA]</scope>
    <source>
        <strain evidence="11">S238N-H82</strain>
        <tissue evidence="11">Testes</tissue>
    </source>
</reference>
<organism>
    <name type="scientific">Branchiostoma floridae</name>
    <name type="common">Florida lancelet</name>
    <name type="synonym">Amphioxus</name>
    <dbReference type="NCBI Taxonomy" id="7739"/>
    <lineage>
        <taxon>Eukaryota</taxon>
        <taxon>Metazoa</taxon>
        <taxon>Chordata</taxon>
        <taxon>Cephalochordata</taxon>
        <taxon>Leptocardii</taxon>
        <taxon>Amphioxiformes</taxon>
        <taxon>Branchiostomatidae</taxon>
        <taxon>Branchiostoma</taxon>
    </lineage>
</organism>
<feature type="transmembrane region" description="Helical" evidence="9">
    <location>
        <begin position="161"/>
        <end position="179"/>
    </location>
</feature>
<dbReference type="InterPro" id="IPR017452">
    <property type="entry name" value="GPCR_Rhodpsn_7TM"/>
</dbReference>
<proteinExistence type="predicted"/>
<feature type="transmembrane region" description="Helical" evidence="9">
    <location>
        <begin position="74"/>
        <end position="93"/>
    </location>
</feature>
<evidence type="ECO:0000259" key="10">
    <source>
        <dbReference type="PROSITE" id="PS50262"/>
    </source>
</evidence>
<dbReference type="InterPro" id="IPR000276">
    <property type="entry name" value="GPCR_Rhodpsn"/>
</dbReference>
<dbReference type="CDD" id="cd00637">
    <property type="entry name" value="7tm_classA_rhodopsin-like"/>
    <property type="match status" value="1"/>
</dbReference>
<dbReference type="PROSITE" id="PS50262">
    <property type="entry name" value="G_PROTEIN_RECEP_F1_2"/>
    <property type="match status" value="1"/>
</dbReference>
<dbReference type="GO" id="GO:0005886">
    <property type="term" value="C:plasma membrane"/>
    <property type="evidence" value="ECO:0007669"/>
    <property type="project" value="UniProtKB-SubCell"/>
</dbReference>
<evidence type="ECO:0000256" key="5">
    <source>
        <dbReference type="ARBA" id="ARBA00023040"/>
    </source>
</evidence>
<evidence type="ECO:0000256" key="2">
    <source>
        <dbReference type="ARBA" id="ARBA00022475"/>
    </source>
</evidence>
<protein>
    <recommendedName>
        <fullName evidence="10">G-protein coupled receptors family 1 profile domain-containing protein</fullName>
    </recommendedName>
</protein>